<dbReference type="Gene3D" id="3.10.110.10">
    <property type="entry name" value="Ubiquitin Conjugating Enzyme"/>
    <property type="match status" value="1"/>
</dbReference>
<dbReference type="CDD" id="cd23802">
    <property type="entry name" value="UBCc_UBE2Q"/>
    <property type="match status" value="1"/>
</dbReference>
<dbReference type="InterPro" id="IPR016135">
    <property type="entry name" value="UBQ-conjugating_enzyme/RWD"/>
</dbReference>
<dbReference type="SMART" id="SM00212">
    <property type="entry name" value="UBCc"/>
    <property type="match status" value="1"/>
</dbReference>
<keyword evidence="5" id="KW-0833">Ubl conjugation pathway</keyword>
<dbReference type="FunFam" id="3.10.110.10:FF:000006">
    <property type="entry name" value="Ubiquitin-conjugating enzyme E2 Q2"/>
    <property type="match status" value="1"/>
</dbReference>
<evidence type="ECO:0000256" key="5">
    <source>
        <dbReference type="ARBA" id="ARBA00022786"/>
    </source>
</evidence>
<dbReference type="PANTHER" id="PTHR24068">
    <property type="entry name" value="UBIQUITIN-CONJUGATING ENZYME E2"/>
    <property type="match status" value="1"/>
</dbReference>
<sequence>MACLNTLKLEIKTLEQVFPKNHERFQIMSASVDELTCRFVGRNGKKYEIHANITETYPTTPPVWFADSEDPIVTNAVQILSYTQGRDNHVINQVGILLRELCKLHGVPEPPDLDSLALPLYPVPHQRVPSVTSNGAESGTEEDEEMAAEEDDSEGEDDLPLEMVDDAGRSNKDDMETEHLATLERLRQNQRQDYLAGSVSGSLQATDRLMKELRDIYRSCSHKNNMYSIELVNDSLYEWNIRLRSVDPDSALHSDLLLLKEKEGKDSILLNIMFKETYPFEPPFVRVVYPIISGGYVLVGGAICMELLTKQGWSSAYTVEAVIMQIAATLVKGKARIQFGATKVVSQSQYSLARAQQSFKCLVQIHEKNGWFTPPKEDG</sequence>
<evidence type="ECO:0000256" key="6">
    <source>
        <dbReference type="ARBA" id="ARBA00022840"/>
    </source>
</evidence>
<protein>
    <submittedName>
        <fullName evidence="8">(diamondback moth) hypothetical protein</fullName>
    </submittedName>
</protein>
<dbReference type="InterPro" id="IPR000608">
    <property type="entry name" value="UBC"/>
</dbReference>
<dbReference type="KEGG" id="pxy:105382890"/>
<comment type="caution">
    <text evidence="8">The sequence shown here is derived from an EMBL/GenBank/DDBJ whole genome shotgun (WGS) entry which is preliminary data.</text>
</comment>
<dbReference type="GO" id="GO:0005524">
    <property type="term" value="F:ATP binding"/>
    <property type="evidence" value="ECO:0007669"/>
    <property type="project" value="UniProtKB-KW"/>
</dbReference>
<dbReference type="EMBL" id="CAJHNJ030000019">
    <property type="protein sequence ID" value="CAG9116806.1"/>
    <property type="molecule type" value="Genomic_DNA"/>
</dbReference>
<dbReference type="SUPFAM" id="SSF54495">
    <property type="entry name" value="UBC-like"/>
    <property type="match status" value="1"/>
</dbReference>
<reference evidence="8" key="1">
    <citation type="submission" date="2020-11" db="EMBL/GenBank/DDBJ databases">
        <authorList>
            <person name="Whiteford S."/>
        </authorList>
    </citation>
    <scope>NUCLEOTIDE SEQUENCE</scope>
</reference>
<keyword evidence="4" id="KW-0547">Nucleotide-binding</keyword>
<keyword evidence="2" id="KW-0963">Cytoplasm</keyword>
<dbReference type="PROSITE" id="PS50127">
    <property type="entry name" value="UBC_2"/>
    <property type="match status" value="1"/>
</dbReference>
<keyword evidence="6" id="KW-0067">ATP-binding</keyword>
<evidence type="ECO:0000256" key="4">
    <source>
        <dbReference type="ARBA" id="ARBA00022741"/>
    </source>
</evidence>
<keyword evidence="7" id="KW-0832">Ubl conjugation</keyword>
<keyword evidence="9" id="KW-1185">Reference proteome</keyword>
<dbReference type="Proteomes" id="UP000653454">
    <property type="component" value="Unassembled WGS sequence"/>
</dbReference>
<evidence type="ECO:0000256" key="1">
    <source>
        <dbReference type="ARBA" id="ARBA00004496"/>
    </source>
</evidence>
<gene>
    <name evidence="8" type="ORF">PLXY2_LOCUS6231</name>
</gene>
<dbReference type="GO" id="GO:0004842">
    <property type="term" value="F:ubiquitin-protein transferase activity"/>
    <property type="evidence" value="ECO:0007669"/>
    <property type="project" value="UniProtKB-ARBA"/>
</dbReference>
<comment type="subcellular location">
    <subcellularLocation>
        <location evidence="1">Cytoplasm</location>
    </subcellularLocation>
</comment>
<evidence type="ECO:0000256" key="7">
    <source>
        <dbReference type="ARBA" id="ARBA00022843"/>
    </source>
</evidence>
<organism evidence="8 9">
    <name type="scientific">Plutella xylostella</name>
    <name type="common">Diamondback moth</name>
    <name type="synonym">Plutella maculipennis</name>
    <dbReference type="NCBI Taxonomy" id="51655"/>
    <lineage>
        <taxon>Eukaryota</taxon>
        <taxon>Metazoa</taxon>
        <taxon>Ecdysozoa</taxon>
        <taxon>Arthropoda</taxon>
        <taxon>Hexapoda</taxon>
        <taxon>Insecta</taxon>
        <taxon>Pterygota</taxon>
        <taxon>Neoptera</taxon>
        <taxon>Endopterygota</taxon>
        <taxon>Lepidoptera</taxon>
        <taxon>Glossata</taxon>
        <taxon>Ditrysia</taxon>
        <taxon>Yponomeutoidea</taxon>
        <taxon>Plutellidae</taxon>
        <taxon>Plutella</taxon>
    </lineage>
</organism>
<dbReference type="Pfam" id="PF00179">
    <property type="entry name" value="UQ_con"/>
    <property type="match status" value="1"/>
</dbReference>
<accession>A0A8S4EL75</accession>
<proteinExistence type="predicted"/>
<name>A0A8S4EL75_PLUXY</name>
<keyword evidence="3" id="KW-0808">Transferase</keyword>
<evidence type="ECO:0000313" key="8">
    <source>
        <dbReference type="EMBL" id="CAG9116806.1"/>
    </source>
</evidence>
<evidence type="ECO:0000256" key="2">
    <source>
        <dbReference type="ARBA" id="ARBA00022490"/>
    </source>
</evidence>
<dbReference type="GO" id="GO:0005737">
    <property type="term" value="C:cytoplasm"/>
    <property type="evidence" value="ECO:0007669"/>
    <property type="project" value="UniProtKB-SubCell"/>
</dbReference>
<dbReference type="OrthoDB" id="109543at2759"/>
<evidence type="ECO:0000313" key="9">
    <source>
        <dbReference type="Proteomes" id="UP000653454"/>
    </source>
</evidence>
<evidence type="ECO:0000256" key="3">
    <source>
        <dbReference type="ARBA" id="ARBA00022679"/>
    </source>
</evidence>
<dbReference type="AlphaFoldDB" id="A0A8S4EL75"/>